<dbReference type="AlphaFoldDB" id="X1KL63"/>
<dbReference type="Pfam" id="PF01446">
    <property type="entry name" value="Rep_1"/>
    <property type="match status" value="1"/>
</dbReference>
<name>X1KL63_9ZZZZ</name>
<dbReference type="EMBL" id="BARV01002310">
    <property type="protein sequence ID" value="GAH90884.1"/>
    <property type="molecule type" value="Genomic_DNA"/>
</dbReference>
<dbReference type="InterPro" id="IPR000989">
    <property type="entry name" value="Rep"/>
</dbReference>
<gene>
    <name evidence="2" type="ORF">S06H3_06062</name>
</gene>
<dbReference type="GO" id="GO:0006260">
    <property type="term" value="P:DNA replication"/>
    <property type="evidence" value="ECO:0007669"/>
    <property type="project" value="UniProtKB-KW"/>
</dbReference>
<dbReference type="GO" id="GO:0003677">
    <property type="term" value="F:DNA binding"/>
    <property type="evidence" value="ECO:0007669"/>
    <property type="project" value="InterPro"/>
</dbReference>
<evidence type="ECO:0008006" key="3">
    <source>
        <dbReference type="Google" id="ProtNLM"/>
    </source>
</evidence>
<organism evidence="2">
    <name type="scientific">marine sediment metagenome</name>
    <dbReference type="NCBI Taxonomy" id="412755"/>
    <lineage>
        <taxon>unclassified sequences</taxon>
        <taxon>metagenomes</taxon>
        <taxon>ecological metagenomes</taxon>
    </lineage>
</organism>
<accession>X1KL63</accession>
<proteinExistence type="predicted"/>
<evidence type="ECO:0000313" key="2">
    <source>
        <dbReference type="EMBL" id="GAH90884.1"/>
    </source>
</evidence>
<protein>
    <recommendedName>
        <fullName evidence="3">Replication protein</fullName>
    </recommendedName>
</protein>
<keyword evidence="1" id="KW-0235">DNA replication</keyword>
<evidence type="ECO:0000256" key="1">
    <source>
        <dbReference type="ARBA" id="ARBA00022705"/>
    </source>
</evidence>
<reference evidence="2" key="1">
    <citation type="journal article" date="2014" name="Front. Microbiol.">
        <title>High frequency of phylogenetically diverse reductive dehalogenase-homologous genes in deep subseafloor sedimentary metagenomes.</title>
        <authorList>
            <person name="Kawai M."/>
            <person name="Futagami T."/>
            <person name="Toyoda A."/>
            <person name="Takaki Y."/>
            <person name="Nishi S."/>
            <person name="Hori S."/>
            <person name="Arai W."/>
            <person name="Tsubouchi T."/>
            <person name="Morono Y."/>
            <person name="Uchiyama I."/>
            <person name="Ito T."/>
            <person name="Fujiyama A."/>
            <person name="Inagaki F."/>
            <person name="Takami H."/>
        </authorList>
    </citation>
    <scope>NUCLEOTIDE SEQUENCE</scope>
    <source>
        <strain evidence="2">Expedition CK06-06</strain>
    </source>
</reference>
<comment type="caution">
    <text evidence="2">The sequence shown here is derived from an EMBL/GenBank/DDBJ whole genome shotgun (WGS) entry which is preliminary data.</text>
</comment>
<sequence>MTLTLKHSNAPLLTQIEKLYADFRKLRKDKQFKKYCTGGVWFFQIKLNKETGQWHPHIHCVIAGKYIPHGWLSQKWLDVTTSSSVVDIRLVHDPEKMANEVARYAARPAEMKNFPMDLRKEIFYAMHRRRLCGTWGIGKRVSLCPPRTVDKDKFEDLGSWSMVTGLREDLPEARAIFEAWRDQVPLGPGIKLRSIDSFIDGLPAKLQSDIDSGKYDPTLDFR</sequence>